<protein>
    <submittedName>
        <fullName evidence="1">Uncharacterized protein</fullName>
    </submittedName>
</protein>
<evidence type="ECO:0000313" key="1">
    <source>
        <dbReference type="EMBL" id="OSJ32562.1"/>
    </source>
</evidence>
<organism evidence="1 2">
    <name type="scientific">Bradyrhizobium japonicum</name>
    <dbReference type="NCBI Taxonomy" id="375"/>
    <lineage>
        <taxon>Bacteria</taxon>
        <taxon>Pseudomonadati</taxon>
        <taxon>Pseudomonadota</taxon>
        <taxon>Alphaproteobacteria</taxon>
        <taxon>Hyphomicrobiales</taxon>
        <taxon>Nitrobacteraceae</taxon>
        <taxon>Bradyrhizobium</taxon>
    </lineage>
</organism>
<gene>
    <name evidence="1" type="ORF">BSZ19_18605</name>
</gene>
<name>A0A1Y2JNW5_BRAJP</name>
<proteinExistence type="predicted"/>
<reference evidence="1 2" key="1">
    <citation type="submission" date="2017-03" db="EMBL/GenBank/DDBJ databases">
        <title>Whole genome sequences of fourteen strains of Bradyrhizobium canariense and one strain of Bradyrhizobium japonicum isolated from Lupinus (Papilionoideae: Genisteae) species in Algeria.</title>
        <authorList>
            <person name="Crovadore J."/>
            <person name="Chekireb D."/>
            <person name="Brachmann A."/>
            <person name="Chablais R."/>
            <person name="Cochard B."/>
            <person name="Lefort F."/>
        </authorList>
    </citation>
    <scope>NUCLEOTIDE SEQUENCE [LARGE SCALE GENOMIC DNA]</scope>
    <source>
        <strain evidence="1 2">UBMA197</strain>
    </source>
</reference>
<sequence length="758" mass="84823">MLRVAAGCYLLHRPRPHGRSTDQFRILDARPGHVADEGALMRLRPVNLSKRNQDSEHQAAVERAVERRDEEIAAAKGVFRRLIKMAEIDAPDAPRRDVGSEQHVLVLKCITLASTIHPDDRADLSEAELSEVIGDSSEDTALSPDFHRHVDRIPDGIHRAMLGFQRESQEKAMADHEAKLAKKAAKARRRAERAGHKVEADVVKVDRKKARAEAEKFAGQRREQAMESYDRYKHGFYYPGGGRKIAGDIYDAFHEFHGEDILRSHLSPSLARFAQIVPKRGRIRAGYTKEALFSTATKLIALDAPYVELDQTRFCCVVVEFDTAWASAAAFRLALLQYLPAKMLPNLIVGRMTRSGLFSRPHAIWFLNPNVVLPDGTTRNACVWNEPYREWTDQDTGEVKRIGDKRCRKGPIDKYHAVQRGLVAHLLPLGADPGCWNIWKPKNPCSPFWSTLIANEDFWPELDDFIAIKDFAMNVDEAELARRGAVMRAEAAGEIKTPSNLAWSTVGHVIEPLVRLQLQIRDPGFLEAGRKGIETLARWLDDRVRPQVEDELPASPALDRVIDGRCRWGAAYCLGRMFKPRRRSVNRGRDRDLVFSMPDVAERHKERSVRSGAIRHAVAIWRMGQELSVTGLSVDDLHARKTEIIKGLGLVSPSFAYDNWDEAVALLSGDSADMHKDKKLNPSPAQTIDPTCLNQTLRGHGDAVDPATPAQTIDLPWFDDGDGPPEVGLRELQRQHHAFGPVDARVDATNDAPAAVPA</sequence>
<comment type="caution">
    <text evidence="1">The sequence shown here is derived from an EMBL/GenBank/DDBJ whole genome shotgun (WGS) entry which is preliminary data.</text>
</comment>
<dbReference type="EMBL" id="NAFL01000248">
    <property type="protein sequence ID" value="OSJ32562.1"/>
    <property type="molecule type" value="Genomic_DNA"/>
</dbReference>
<accession>A0A1Y2JNW5</accession>
<evidence type="ECO:0000313" key="2">
    <source>
        <dbReference type="Proteomes" id="UP000193335"/>
    </source>
</evidence>
<dbReference type="AlphaFoldDB" id="A0A1Y2JNW5"/>
<dbReference type="Proteomes" id="UP000193335">
    <property type="component" value="Unassembled WGS sequence"/>
</dbReference>